<evidence type="ECO:0000259" key="10">
    <source>
        <dbReference type="PROSITE" id="PS51192"/>
    </source>
</evidence>
<keyword evidence="4 9" id="KW-0067">ATP-binding</keyword>
<feature type="short sequence motif" description="DEAH box" evidence="9">
    <location>
        <begin position="283"/>
        <end position="286"/>
    </location>
</feature>
<dbReference type="InterPro" id="IPR040766">
    <property type="entry name" value="Tudor_2_RapA"/>
</dbReference>
<dbReference type="Gene3D" id="6.10.140.2230">
    <property type="match status" value="1"/>
</dbReference>
<evidence type="ECO:0000259" key="11">
    <source>
        <dbReference type="PROSITE" id="PS51194"/>
    </source>
</evidence>
<protein>
    <recommendedName>
        <fullName evidence="9">RNA polymerase-associated protein RapA</fullName>
        <ecNumber evidence="9">3.6.4.-</ecNumber>
    </recommendedName>
    <alternativeName>
        <fullName evidence="9">ATP-dependent helicase HepA</fullName>
    </alternativeName>
</protein>
<dbReference type="PROSITE" id="PS51194">
    <property type="entry name" value="HELICASE_CTER"/>
    <property type="match status" value="1"/>
</dbReference>
<keyword evidence="1 9" id="KW-0547">Nucleotide-binding</keyword>
<dbReference type="InterPro" id="IPR049730">
    <property type="entry name" value="SNF2/RAD54-like_C"/>
</dbReference>
<organism evidence="12 13">
    <name type="scientific">Pasteurella multocida</name>
    <dbReference type="NCBI Taxonomy" id="747"/>
    <lineage>
        <taxon>Bacteria</taxon>
        <taxon>Pseudomonadati</taxon>
        <taxon>Pseudomonadota</taxon>
        <taxon>Gammaproteobacteria</taxon>
        <taxon>Pasteurellales</taxon>
        <taxon>Pasteurellaceae</taxon>
        <taxon>Pasteurella</taxon>
    </lineage>
</organism>
<evidence type="ECO:0000256" key="1">
    <source>
        <dbReference type="ARBA" id="ARBA00022741"/>
    </source>
</evidence>
<evidence type="ECO:0000256" key="3">
    <source>
        <dbReference type="ARBA" id="ARBA00022806"/>
    </source>
</evidence>
<accession>A0A849CIX9</accession>
<name>A0A849CIX9_PASMD</name>
<feature type="binding site" evidence="9">
    <location>
        <begin position="176"/>
        <end position="183"/>
    </location>
    <ligand>
        <name>ATP</name>
        <dbReference type="ChEBI" id="CHEBI:30616"/>
    </ligand>
</feature>
<dbReference type="InterPro" id="IPR023949">
    <property type="entry name" value="Helicase_RapA"/>
</dbReference>
<dbReference type="Proteomes" id="UP000540079">
    <property type="component" value="Unassembled WGS sequence"/>
</dbReference>
<keyword evidence="3 9" id="KW-0347">Helicase</keyword>
<comment type="subunit">
    <text evidence="9">Interacts with the RNAP. Has a higher affinity for the core RNAP than for the holoenzyme. Its ATPase activity is stimulated by binding to RNAP.</text>
</comment>
<evidence type="ECO:0000313" key="12">
    <source>
        <dbReference type="EMBL" id="NNI79211.1"/>
    </source>
</evidence>
<dbReference type="CDD" id="cd18011">
    <property type="entry name" value="DEXDc_RapA"/>
    <property type="match status" value="1"/>
</dbReference>
<dbReference type="InterPro" id="IPR022737">
    <property type="entry name" value="RapA_C"/>
</dbReference>
<keyword evidence="2 9" id="KW-0378">Hydrolase</keyword>
<dbReference type="Gene3D" id="2.30.30.140">
    <property type="match status" value="1"/>
</dbReference>
<dbReference type="Pfam" id="PF18339">
    <property type="entry name" value="Tudor_1_RapA"/>
    <property type="match status" value="1"/>
</dbReference>
<dbReference type="RefSeq" id="WP_016534431.1">
    <property type="nucleotide sequence ID" value="NZ_CP030096.1"/>
</dbReference>
<dbReference type="AlphaFoldDB" id="A0A849CIX9"/>
<reference evidence="12 13" key="1">
    <citation type="journal article" date="2018" name="Front. Microbiol.">
        <title>Genetic and Phylogenetic Characteristics of Pasteurella multocida Isolates From Different Host Species.</title>
        <authorList>
            <person name="Peng Z."/>
            <person name="Liang W."/>
            <person name="Wang F."/>
            <person name="Xu Z."/>
            <person name="Xie Z."/>
            <person name="Lian Z."/>
            <person name="Hua L."/>
            <person name="Zhou R."/>
            <person name="Chen H."/>
            <person name="Wu B."/>
        </authorList>
    </citation>
    <scope>NUCLEOTIDE SEQUENCE [LARGE SCALE GENOMIC DNA]</scope>
    <source>
        <strain evidence="12 13">HNA06</strain>
    </source>
</reference>
<evidence type="ECO:0000256" key="5">
    <source>
        <dbReference type="ARBA" id="ARBA00023015"/>
    </source>
</evidence>
<keyword evidence="8 9" id="KW-0804">Transcription</keyword>
<dbReference type="GO" id="GO:0016817">
    <property type="term" value="F:hydrolase activity, acting on acid anhydrides"/>
    <property type="evidence" value="ECO:0007669"/>
    <property type="project" value="InterPro"/>
</dbReference>
<feature type="domain" description="Helicase ATP-binding" evidence="10">
    <location>
        <begin position="163"/>
        <end position="337"/>
    </location>
</feature>
<evidence type="ECO:0000256" key="7">
    <source>
        <dbReference type="ARBA" id="ARBA00023159"/>
    </source>
</evidence>
<dbReference type="GO" id="GO:0005524">
    <property type="term" value="F:ATP binding"/>
    <property type="evidence" value="ECO:0007669"/>
    <property type="project" value="UniProtKB-UniRule"/>
</dbReference>
<dbReference type="EC" id="3.6.4.-" evidence="9"/>
<dbReference type="Gene3D" id="6.10.140.1500">
    <property type="match status" value="1"/>
</dbReference>
<dbReference type="InterPro" id="IPR057342">
    <property type="entry name" value="DEXDc_RapA"/>
</dbReference>
<feature type="domain" description="Helicase C-terminal" evidence="11">
    <location>
        <begin position="489"/>
        <end position="660"/>
    </location>
</feature>
<dbReference type="PROSITE" id="PS51192">
    <property type="entry name" value="HELICASE_ATP_BIND_1"/>
    <property type="match status" value="1"/>
</dbReference>
<dbReference type="Gene3D" id="3.40.50.300">
    <property type="entry name" value="P-loop containing nucleotide triphosphate hydrolases"/>
    <property type="match status" value="1"/>
</dbReference>
<dbReference type="Pfam" id="PF04851">
    <property type="entry name" value="ResIII"/>
    <property type="match status" value="1"/>
</dbReference>
<comment type="function">
    <text evidence="9">Transcription regulator that activates transcription by stimulating RNA polymerase (RNAP) recycling in case of stress conditions such as supercoiled DNA or high salt concentrations. Probably acts by releasing the RNAP, when it is trapped or immobilized on tightly supercoiled DNA. Does not activate transcription on linear DNA. Probably not involved in DNA repair.</text>
</comment>
<dbReference type="Pfam" id="PF00271">
    <property type="entry name" value="Helicase_C"/>
    <property type="match status" value="1"/>
</dbReference>
<dbReference type="PANTHER" id="PTHR45766:SF6">
    <property type="entry name" value="SWI_SNF-RELATED MATRIX-ASSOCIATED ACTIN-DEPENDENT REGULATOR OF CHROMATIN SUBFAMILY A-LIKE PROTEIN 1"/>
    <property type="match status" value="1"/>
</dbReference>
<dbReference type="Gene3D" id="3.40.50.10810">
    <property type="entry name" value="Tandem AAA-ATPase domain"/>
    <property type="match status" value="1"/>
</dbReference>
<dbReference type="InterPro" id="IPR040765">
    <property type="entry name" value="Tudor_1_RapA"/>
</dbReference>
<dbReference type="GO" id="GO:0006355">
    <property type="term" value="P:regulation of DNA-templated transcription"/>
    <property type="evidence" value="ECO:0007669"/>
    <property type="project" value="UniProtKB-UniRule"/>
</dbReference>
<dbReference type="Gene3D" id="2.30.30.930">
    <property type="match status" value="1"/>
</dbReference>
<dbReference type="SMART" id="SM00490">
    <property type="entry name" value="HELICc"/>
    <property type="match status" value="1"/>
</dbReference>
<dbReference type="NCBIfam" id="NF003426">
    <property type="entry name" value="PRK04914.1"/>
    <property type="match status" value="1"/>
</dbReference>
<keyword evidence="5 9" id="KW-0805">Transcription regulation</keyword>
<evidence type="ECO:0000256" key="6">
    <source>
        <dbReference type="ARBA" id="ARBA00023125"/>
    </source>
</evidence>
<dbReference type="InterPro" id="IPR014001">
    <property type="entry name" value="Helicase_ATP-bd"/>
</dbReference>
<dbReference type="InterPro" id="IPR001650">
    <property type="entry name" value="Helicase_C-like"/>
</dbReference>
<comment type="caution">
    <text evidence="12">The sequence shown here is derived from an EMBL/GenBank/DDBJ whole genome shotgun (WGS) entry which is preliminary data.</text>
</comment>
<sequence length="967" mass="109970">MTFAVGQRWMSESENNLGLGLIVAIDMRTVTILFPASEEQRIYALNSAPLTRVLFQIGDEIVHHEGWKGNVLDILENNGVAFYLLKRQDNGEEITIQERDIAHQMTFSKPQDRLFTTQIDRNEHFTLRYQALTHQQAQFQSPLRGLRGIRAGLIPHQLHIAREVGQRTAPRVLLADEVGLGKTIEAGMILQQQLFAEKVERVLIIVPETLQHQWLVEMLRRFNLHFALFDEERCADFEDPASALWINPFSTESQIICALDWLCEKPKRVEQLLEAGFDMLIVDEAHHLGWSEHNPSLEYQLVEQLARQIPAVLLLTATPEQLGQESHFARLSLLDPDRFYDYQAFVQEQQQYQPVADAVQSLLADKPLSTVEKNHIADLLSEQDVEPMLKVIDSQAHDEQKALARQELIDNLIDRHGTSRVLFRNTRQGVKGFPHRTYNQITLELPKQYNNAANVLAMLGEKSENDSFYPEQMFQKLNPDARWWEFDPRLAWLITFLKNHREEKVLVICRHANTAIQLEQALREKEAIRAAVFHEKLSIVERDRAAAYFAQQEDGAQVLLSSSIGSEGRNFQFASHLVLFNLPDDPDLLEQCIGRLDRIGQTRDIQIHVPCFADTAQVVLARWYHEGLNAFEETCPMGMTLFETHQTQLNKFLQKPTALEGFAEFVSLTRKQQHELKQALEKGRDRLLELNSNGGEQAQQLATDIAEQDGTTELVNFTLNLFDIIGVDQEDLGEKSIVITPASNMLVPDFPGLKEEGATVTFDRQLSLAREDVEFMSWDHPLIRHGIDLITSGDIGKSAVSLLINKALPAGTLLLEMIYVVEAQAPKGLQLTRFLPPTPIRLLLDQKGNNLAEQVSFNALQKQLKPIGKNMANKVVKMVRPNIEQLVKLSEQKIVAQAQQIIHNAQQLADQTLSAELNRLTALQAVNKNIRQDEVDALENIRSQSLAQLQQATWRLDSLRVIVSNKE</sequence>
<proteinExistence type="inferred from homology"/>
<evidence type="ECO:0000256" key="2">
    <source>
        <dbReference type="ARBA" id="ARBA00022801"/>
    </source>
</evidence>
<dbReference type="SUPFAM" id="SSF52540">
    <property type="entry name" value="P-loop containing nucleoside triphosphate hydrolases"/>
    <property type="match status" value="2"/>
</dbReference>
<dbReference type="InterPro" id="IPR038718">
    <property type="entry name" value="SNF2-like_sf"/>
</dbReference>
<evidence type="ECO:0000256" key="8">
    <source>
        <dbReference type="ARBA" id="ARBA00023163"/>
    </source>
</evidence>
<comment type="similarity">
    <text evidence="9">Belongs to the SNF2/RAD54 helicase family. RapA subfamily.</text>
</comment>
<evidence type="ECO:0000256" key="9">
    <source>
        <dbReference type="HAMAP-Rule" id="MF_01821"/>
    </source>
</evidence>
<dbReference type="SMART" id="SM00487">
    <property type="entry name" value="DEXDc"/>
    <property type="match status" value="1"/>
</dbReference>
<evidence type="ECO:0000256" key="4">
    <source>
        <dbReference type="ARBA" id="ARBA00022840"/>
    </source>
</evidence>
<dbReference type="EMBL" id="PPVL01000006">
    <property type="protein sequence ID" value="NNI79211.1"/>
    <property type="molecule type" value="Genomic_DNA"/>
</dbReference>
<dbReference type="CDD" id="cd18793">
    <property type="entry name" value="SF2_C_SNF"/>
    <property type="match status" value="1"/>
</dbReference>
<keyword evidence="7 9" id="KW-0010">Activator</keyword>
<dbReference type="InterPro" id="IPR027417">
    <property type="entry name" value="P-loop_NTPase"/>
</dbReference>
<dbReference type="Pfam" id="PF12137">
    <property type="entry name" value="RapA_C"/>
    <property type="match status" value="1"/>
</dbReference>
<dbReference type="InterPro" id="IPR006935">
    <property type="entry name" value="Helicase/UvrB_N"/>
</dbReference>
<evidence type="ECO:0000313" key="13">
    <source>
        <dbReference type="Proteomes" id="UP000540079"/>
    </source>
</evidence>
<dbReference type="HAMAP" id="MF_01821">
    <property type="entry name" value="Helicase_RapA"/>
    <property type="match status" value="1"/>
</dbReference>
<dbReference type="PANTHER" id="PTHR45766">
    <property type="entry name" value="DNA ANNEALING HELICASE AND ENDONUCLEASE ZRANB3 FAMILY MEMBER"/>
    <property type="match status" value="1"/>
</dbReference>
<dbReference type="Gene3D" id="3.30.360.80">
    <property type="match status" value="1"/>
</dbReference>
<dbReference type="Pfam" id="PF18337">
    <property type="entry name" value="Tudor_RapA"/>
    <property type="match status" value="1"/>
</dbReference>
<gene>
    <name evidence="9" type="primary">rapA</name>
    <name evidence="12" type="ORF">C2800_07265</name>
</gene>
<dbReference type="GO" id="GO:0004386">
    <property type="term" value="F:helicase activity"/>
    <property type="evidence" value="ECO:0007669"/>
    <property type="project" value="UniProtKB-UniRule"/>
</dbReference>
<dbReference type="GO" id="GO:0003677">
    <property type="term" value="F:DNA binding"/>
    <property type="evidence" value="ECO:0007669"/>
    <property type="project" value="UniProtKB-KW"/>
</dbReference>
<keyword evidence="6 9" id="KW-0238">DNA-binding</keyword>